<sequence length="47" mass="5413">MDMTGNMELIGIDPLFPYIQKEYNLTQGLRNILKKTDKIIGFARLAK</sequence>
<proteinExistence type="predicted"/>
<gene>
    <name evidence="1" type="ORF">H8R25_17755</name>
</gene>
<protein>
    <submittedName>
        <fullName evidence="1">Uncharacterized protein</fullName>
    </submittedName>
</protein>
<evidence type="ECO:0000313" key="1">
    <source>
        <dbReference type="EMBL" id="MBC5846263.1"/>
    </source>
</evidence>
<dbReference type="RefSeq" id="WP_187021771.1">
    <property type="nucleotide sequence ID" value="NZ_JACRUK010000094.1"/>
</dbReference>
<organism evidence="1 2">
    <name type="scientific">Flavobacterium muglaense</name>
    <dbReference type="NCBI Taxonomy" id="2764716"/>
    <lineage>
        <taxon>Bacteria</taxon>
        <taxon>Pseudomonadati</taxon>
        <taxon>Bacteroidota</taxon>
        <taxon>Flavobacteriia</taxon>
        <taxon>Flavobacteriales</taxon>
        <taxon>Flavobacteriaceae</taxon>
        <taxon>Flavobacterium</taxon>
    </lineage>
</organism>
<dbReference type="AlphaFoldDB" id="A0A923N623"/>
<reference evidence="1 2" key="1">
    <citation type="submission" date="2020-08" db="EMBL/GenBank/DDBJ databases">
        <title>Description of novel Flavobacterium F-392 isolate.</title>
        <authorList>
            <person name="Saticioglu I.B."/>
            <person name="Duman M."/>
            <person name="Altun S."/>
        </authorList>
    </citation>
    <scope>NUCLEOTIDE SEQUENCE [LARGE SCALE GENOMIC DNA]</scope>
    <source>
        <strain evidence="1 2">F-392</strain>
    </source>
</reference>
<name>A0A923N623_9FLAO</name>
<keyword evidence="2" id="KW-1185">Reference proteome</keyword>
<evidence type="ECO:0000313" key="2">
    <source>
        <dbReference type="Proteomes" id="UP000641454"/>
    </source>
</evidence>
<accession>A0A923N623</accession>
<dbReference type="EMBL" id="JACRUL010000095">
    <property type="protein sequence ID" value="MBC5846263.1"/>
    <property type="molecule type" value="Genomic_DNA"/>
</dbReference>
<comment type="caution">
    <text evidence="1">The sequence shown here is derived from an EMBL/GenBank/DDBJ whole genome shotgun (WGS) entry which is preliminary data.</text>
</comment>
<dbReference type="Proteomes" id="UP000641454">
    <property type="component" value="Unassembled WGS sequence"/>
</dbReference>